<gene>
    <name evidence="2" type="ORF">JOC94_002794</name>
</gene>
<keyword evidence="3" id="KW-1185">Reference proteome</keyword>
<dbReference type="InterPro" id="IPR002197">
    <property type="entry name" value="HTH_Fis"/>
</dbReference>
<organism evidence="2 3">
    <name type="scientific">Siminovitchia thermophila</name>
    <dbReference type="NCBI Taxonomy" id="1245522"/>
    <lineage>
        <taxon>Bacteria</taxon>
        <taxon>Bacillati</taxon>
        <taxon>Bacillota</taxon>
        <taxon>Bacilli</taxon>
        <taxon>Bacillales</taxon>
        <taxon>Bacillaceae</taxon>
        <taxon>Siminovitchia</taxon>
    </lineage>
</organism>
<sequence length="57" mass="6378">MPQYNGEVPLKEQIKKQALIRSIQLCNGDYSLAAKHLGIAGSTLYRQLKGMGFVDRQ</sequence>
<reference evidence="2 3" key="1">
    <citation type="submission" date="2021-01" db="EMBL/GenBank/DDBJ databases">
        <title>Genomic Encyclopedia of Type Strains, Phase IV (KMG-IV): sequencing the most valuable type-strain genomes for metagenomic binning, comparative biology and taxonomic classification.</title>
        <authorList>
            <person name="Goeker M."/>
        </authorList>
    </citation>
    <scope>NUCLEOTIDE SEQUENCE [LARGE SCALE GENOMIC DNA]</scope>
    <source>
        <strain evidence="2 3">DSM 105453</strain>
    </source>
</reference>
<dbReference type="SUPFAM" id="SSF46689">
    <property type="entry name" value="Homeodomain-like"/>
    <property type="match status" value="1"/>
</dbReference>
<accession>A0ABS2R8V4</accession>
<dbReference type="Gene3D" id="1.10.10.60">
    <property type="entry name" value="Homeodomain-like"/>
    <property type="match status" value="1"/>
</dbReference>
<protein>
    <submittedName>
        <fullName evidence="2">Transcriptional regulator of acetoin/glycerol metabolism</fullName>
    </submittedName>
</protein>
<dbReference type="EMBL" id="JAFBFH010000018">
    <property type="protein sequence ID" value="MBM7715805.1"/>
    <property type="molecule type" value="Genomic_DNA"/>
</dbReference>
<comment type="caution">
    <text evidence="2">The sequence shown here is derived from an EMBL/GenBank/DDBJ whole genome shotgun (WGS) entry which is preliminary data.</text>
</comment>
<dbReference type="InterPro" id="IPR009057">
    <property type="entry name" value="Homeodomain-like_sf"/>
</dbReference>
<evidence type="ECO:0000313" key="3">
    <source>
        <dbReference type="Proteomes" id="UP000823485"/>
    </source>
</evidence>
<dbReference type="Proteomes" id="UP000823485">
    <property type="component" value="Unassembled WGS sequence"/>
</dbReference>
<name>A0ABS2R8V4_9BACI</name>
<dbReference type="Pfam" id="PF02954">
    <property type="entry name" value="HTH_8"/>
    <property type="match status" value="1"/>
</dbReference>
<dbReference type="RefSeq" id="WP_205179568.1">
    <property type="nucleotide sequence ID" value="NZ_JAFBFH010000018.1"/>
</dbReference>
<evidence type="ECO:0000259" key="1">
    <source>
        <dbReference type="Pfam" id="PF02954"/>
    </source>
</evidence>
<feature type="domain" description="DNA binding HTH" evidence="1">
    <location>
        <begin position="12"/>
        <end position="49"/>
    </location>
</feature>
<evidence type="ECO:0000313" key="2">
    <source>
        <dbReference type="EMBL" id="MBM7715805.1"/>
    </source>
</evidence>
<proteinExistence type="predicted"/>